<keyword evidence="15 30" id="KW-0418">Kinase</keyword>
<evidence type="ECO:0000256" key="21">
    <source>
        <dbReference type="ARBA" id="ARBA00047899"/>
    </source>
</evidence>
<dbReference type="Pfam" id="PF13855">
    <property type="entry name" value="LRR_8"/>
    <property type="match status" value="2"/>
</dbReference>
<dbReference type="Gene3D" id="3.30.200.20">
    <property type="entry name" value="Phosphorylase Kinase, domain 1"/>
    <property type="match status" value="1"/>
</dbReference>
<evidence type="ECO:0000256" key="24">
    <source>
        <dbReference type="ARBA" id="ARBA00056628"/>
    </source>
</evidence>
<evidence type="ECO:0000256" key="19">
    <source>
        <dbReference type="ARBA" id="ARBA00023170"/>
    </source>
</evidence>
<evidence type="ECO:0000256" key="2">
    <source>
        <dbReference type="ARBA" id="ARBA00004389"/>
    </source>
</evidence>
<proteinExistence type="inferred from homology"/>
<dbReference type="AlphaFoldDB" id="A0AAV8C960"/>
<organism evidence="30 31">
    <name type="scientific">Rhynchospora pubera</name>
    <dbReference type="NCBI Taxonomy" id="906938"/>
    <lineage>
        <taxon>Eukaryota</taxon>
        <taxon>Viridiplantae</taxon>
        <taxon>Streptophyta</taxon>
        <taxon>Embryophyta</taxon>
        <taxon>Tracheophyta</taxon>
        <taxon>Spermatophyta</taxon>
        <taxon>Magnoliopsida</taxon>
        <taxon>Liliopsida</taxon>
        <taxon>Poales</taxon>
        <taxon>Cyperaceae</taxon>
        <taxon>Cyperoideae</taxon>
        <taxon>Rhynchosporeae</taxon>
        <taxon>Rhynchospora</taxon>
    </lineage>
</organism>
<dbReference type="InterPro" id="IPR017441">
    <property type="entry name" value="Protein_kinase_ATP_BS"/>
</dbReference>
<keyword evidence="6" id="KW-1003">Cell membrane</keyword>
<dbReference type="EMBL" id="JAMFTS010000005">
    <property type="protein sequence ID" value="KAJ4752189.1"/>
    <property type="molecule type" value="Genomic_DNA"/>
</dbReference>
<evidence type="ECO:0000256" key="25">
    <source>
        <dbReference type="ARBA" id="ARBA00072040"/>
    </source>
</evidence>
<feature type="binding site" evidence="26">
    <location>
        <position position="831"/>
    </location>
    <ligand>
        <name>ATP</name>
        <dbReference type="ChEBI" id="CHEBI:30616"/>
    </ligand>
</feature>
<keyword evidence="14 26" id="KW-0547">Nucleotide-binding</keyword>
<dbReference type="PANTHER" id="PTHR48056:SF89">
    <property type="entry name" value="OS06G0585982 PROTEIN"/>
    <property type="match status" value="1"/>
</dbReference>
<dbReference type="GO" id="GO:0005789">
    <property type="term" value="C:endoplasmic reticulum membrane"/>
    <property type="evidence" value="ECO:0007669"/>
    <property type="project" value="UniProtKB-SubCell"/>
</dbReference>
<dbReference type="SUPFAM" id="SSF52058">
    <property type="entry name" value="L domain-like"/>
    <property type="match status" value="1"/>
</dbReference>
<evidence type="ECO:0000256" key="7">
    <source>
        <dbReference type="ARBA" id="ARBA00022527"/>
    </source>
</evidence>
<dbReference type="InterPro" id="IPR032675">
    <property type="entry name" value="LRR_dom_sf"/>
</dbReference>
<evidence type="ECO:0000256" key="4">
    <source>
        <dbReference type="ARBA" id="ARBA00008684"/>
    </source>
</evidence>
<evidence type="ECO:0000256" key="22">
    <source>
        <dbReference type="ARBA" id="ARBA00048679"/>
    </source>
</evidence>
<gene>
    <name evidence="30" type="ORF">LUZ62_086594</name>
</gene>
<dbReference type="GO" id="GO:0004674">
    <property type="term" value="F:protein serine/threonine kinase activity"/>
    <property type="evidence" value="ECO:0007669"/>
    <property type="project" value="UniProtKB-KW"/>
</dbReference>
<keyword evidence="17 27" id="KW-1133">Transmembrane helix</keyword>
<comment type="catalytic activity">
    <reaction evidence="21">
        <text>L-threonyl-[protein] + ATP = O-phospho-L-threonyl-[protein] + ADP + H(+)</text>
        <dbReference type="Rhea" id="RHEA:46608"/>
        <dbReference type="Rhea" id="RHEA-COMP:11060"/>
        <dbReference type="Rhea" id="RHEA-COMP:11605"/>
        <dbReference type="ChEBI" id="CHEBI:15378"/>
        <dbReference type="ChEBI" id="CHEBI:30013"/>
        <dbReference type="ChEBI" id="CHEBI:30616"/>
        <dbReference type="ChEBI" id="CHEBI:61977"/>
        <dbReference type="ChEBI" id="CHEBI:456216"/>
        <dbReference type="EC" id="2.7.11.1"/>
    </reaction>
</comment>
<sequence length="1110" mass="122161">MALVHISSLSLLFLLYTLSSSTSLYFAVTATNTSSQDTSNDRQALLSIRLKLEDPYGALASWSNTSLHYCNWTGVSCGRKHAARVTALDLASLGLKGTISPSIAKLTSLKQINMSENQLRGFIPKDIGSLPLKHLNLSFNFLEGEIPPSLAKAYSLIDLDLSVNNIGGFIPGSLGNSTSLNYLDLSNNKLQGGIPASLGTCSSLQFFFLNNNSLVGSIPSSLGKYASLLSLDLSQNILSGTIPPSLDNASSLFYINLYKNSLTGSLPTLTSPSLWFFGFSTNELSGTIPYSICNNTQLLYLYLAENNFEGSIPDCIGKLPYLTEIDLSLNNLTGEIPPTIYNRTSLSYLGVGNNQLHGAPPLNIGLTLPNLQTLVLQSNKFNGPIPASLCNASQLGVIDLASNAFSGLVPSNFGYLENLIELDISWNKLENNGWDFLSALTNCSILQKLSFGSNKIQGTLPWFIGNLSSQLQTLSVGMNQISGPIPAEIGNLNSLSILFMDQNNLTGEIPITLGKLHNLTIAYLSGNKLSGPIPSSIGNLTQLFELHLEQNELSGLIPVTIGNCRNLNILNLSSNVLEGSIPKQLVSLSSLTQFLDLSYNHLNGSLPVEIGHLISLVNLNISYNELWGQISSLSACQFLQYLHLEGNHFNGTIPNSFKDLRSLIELDLSQNQLSGPIPDFFDSFDSLKFLNLSFNEFEGEVPDDDLFKNSSRFSIVGNNMLCSRQALLGLQPCSHTSSKGSHFHKVWLTLIIPVIILIIIVCLIIFYRKRETKNDENSTFEFSLAKYKKLTYRDILKATNEFSPNNLLGYGSFGSVYKGKLDSEANHIAVKVFNLQMCGSLRSFYAECDSLRNLRHRNLLRILTSCSTMDTSGKEFKALVFKYMPMGNLEEWLHPKTQSHNFIRDLSLYERVSIAADISSALCYLHHHSTSPVIHCDLKPSNVLLDRDLTAYVSDFGLARILSDSFSTSSLGGLKGTIGYVPPEYGIGNHISTQGDVYSYGILLLEILTRKRPTDEAFTNGFTLHEFVQTAFPDKLGEILDPIILKEENEGVNSEFRNRELVHKKMETCIVPLIKIGLLCSMESPKYRMAMKDVANEILAIKERMQKIGE</sequence>
<dbReference type="PRINTS" id="PR00019">
    <property type="entry name" value="LEURICHRPT"/>
</dbReference>
<accession>A0AAV8C960</accession>
<evidence type="ECO:0000256" key="18">
    <source>
        <dbReference type="ARBA" id="ARBA00023136"/>
    </source>
</evidence>
<dbReference type="PROSITE" id="PS50011">
    <property type="entry name" value="PROTEIN_KINASE_DOM"/>
    <property type="match status" value="1"/>
</dbReference>
<feature type="transmembrane region" description="Helical" evidence="27">
    <location>
        <begin position="746"/>
        <end position="767"/>
    </location>
</feature>
<evidence type="ECO:0000313" key="30">
    <source>
        <dbReference type="EMBL" id="KAJ4752189.1"/>
    </source>
</evidence>
<dbReference type="SUPFAM" id="SSF56112">
    <property type="entry name" value="Protein kinase-like (PK-like)"/>
    <property type="match status" value="1"/>
</dbReference>
<comment type="subcellular location">
    <subcellularLocation>
        <location evidence="1">Cell membrane</location>
        <topology evidence="1">Single-pass membrane protein</topology>
    </subcellularLocation>
    <subcellularLocation>
        <location evidence="2">Endoplasmic reticulum membrane</location>
        <topology evidence="2">Single-pass membrane protein</topology>
    </subcellularLocation>
    <subcellularLocation>
        <location evidence="3">Membrane</location>
        <topology evidence="3">Single-pass type I membrane protein</topology>
    </subcellularLocation>
</comment>
<dbReference type="PROSITE" id="PS00108">
    <property type="entry name" value="PROTEIN_KINASE_ST"/>
    <property type="match status" value="1"/>
</dbReference>
<evidence type="ECO:0000256" key="8">
    <source>
        <dbReference type="ARBA" id="ARBA00022553"/>
    </source>
</evidence>
<dbReference type="EC" id="2.7.11.1" evidence="5"/>
<evidence type="ECO:0000256" key="10">
    <source>
        <dbReference type="ARBA" id="ARBA00022679"/>
    </source>
</evidence>
<evidence type="ECO:0000256" key="15">
    <source>
        <dbReference type="ARBA" id="ARBA00022777"/>
    </source>
</evidence>
<keyword evidence="19 30" id="KW-0675">Receptor</keyword>
<evidence type="ECO:0000256" key="3">
    <source>
        <dbReference type="ARBA" id="ARBA00004479"/>
    </source>
</evidence>
<dbReference type="Gene3D" id="3.80.10.10">
    <property type="entry name" value="Ribonuclease Inhibitor"/>
    <property type="match status" value="4"/>
</dbReference>
<dbReference type="Pfam" id="PF08263">
    <property type="entry name" value="LRRNT_2"/>
    <property type="match status" value="1"/>
</dbReference>
<evidence type="ECO:0000313" key="31">
    <source>
        <dbReference type="Proteomes" id="UP001140206"/>
    </source>
</evidence>
<dbReference type="Proteomes" id="UP001140206">
    <property type="component" value="Chromosome 5"/>
</dbReference>
<dbReference type="SMART" id="SM00369">
    <property type="entry name" value="LRR_TYP"/>
    <property type="match status" value="8"/>
</dbReference>
<protein>
    <recommendedName>
        <fullName evidence="25">Receptor kinase-like protein Xa21</fullName>
        <ecNumber evidence="5">2.7.11.1</ecNumber>
    </recommendedName>
</protein>
<dbReference type="Pfam" id="PF00069">
    <property type="entry name" value="Pkinase"/>
    <property type="match status" value="1"/>
</dbReference>
<keyword evidence="10" id="KW-0808">Transferase</keyword>
<evidence type="ECO:0000259" key="29">
    <source>
        <dbReference type="PROSITE" id="PS50011"/>
    </source>
</evidence>
<dbReference type="FunFam" id="1.10.510.10:FF:000358">
    <property type="entry name" value="Putative leucine-rich repeat receptor-like serine/threonine-protein kinase"/>
    <property type="match status" value="1"/>
</dbReference>
<evidence type="ECO:0000256" key="1">
    <source>
        <dbReference type="ARBA" id="ARBA00004162"/>
    </source>
</evidence>
<dbReference type="InterPro" id="IPR003591">
    <property type="entry name" value="Leu-rich_rpt_typical-subtyp"/>
</dbReference>
<keyword evidence="20" id="KW-0325">Glycoprotein</keyword>
<dbReference type="InterPro" id="IPR011009">
    <property type="entry name" value="Kinase-like_dom_sf"/>
</dbReference>
<evidence type="ECO:0000256" key="14">
    <source>
        <dbReference type="ARBA" id="ARBA00022741"/>
    </source>
</evidence>
<comment type="caution">
    <text evidence="30">The sequence shown here is derived from an EMBL/GenBank/DDBJ whole genome shotgun (WGS) entry which is preliminary data.</text>
</comment>
<evidence type="ECO:0000256" key="23">
    <source>
        <dbReference type="ARBA" id="ARBA00054320"/>
    </source>
</evidence>
<evidence type="ECO:0000256" key="13">
    <source>
        <dbReference type="ARBA" id="ARBA00022737"/>
    </source>
</evidence>
<name>A0AAV8C960_9POAL</name>
<dbReference type="Gene3D" id="1.10.510.10">
    <property type="entry name" value="Transferase(Phosphotransferase) domain 1"/>
    <property type="match status" value="1"/>
</dbReference>
<keyword evidence="13" id="KW-0677">Repeat</keyword>
<keyword evidence="8" id="KW-0597">Phosphoprotein</keyword>
<evidence type="ECO:0000256" key="17">
    <source>
        <dbReference type="ARBA" id="ARBA00022989"/>
    </source>
</evidence>
<feature type="chain" id="PRO_5043911133" description="Receptor kinase-like protein Xa21" evidence="28">
    <location>
        <begin position="22"/>
        <end position="1110"/>
    </location>
</feature>
<comment type="catalytic activity">
    <reaction evidence="22">
        <text>L-seryl-[protein] + ATP = O-phospho-L-seryl-[protein] + ADP + H(+)</text>
        <dbReference type="Rhea" id="RHEA:17989"/>
        <dbReference type="Rhea" id="RHEA-COMP:9863"/>
        <dbReference type="Rhea" id="RHEA-COMP:11604"/>
        <dbReference type="ChEBI" id="CHEBI:15378"/>
        <dbReference type="ChEBI" id="CHEBI:29999"/>
        <dbReference type="ChEBI" id="CHEBI:30616"/>
        <dbReference type="ChEBI" id="CHEBI:83421"/>
        <dbReference type="ChEBI" id="CHEBI:456216"/>
        <dbReference type="EC" id="2.7.11.1"/>
    </reaction>
</comment>
<dbReference type="GO" id="GO:0005524">
    <property type="term" value="F:ATP binding"/>
    <property type="evidence" value="ECO:0007669"/>
    <property type="project" value="UniProtKB-UniRule"/>
</dbReference>
<evidence type="ECO:0000256" key="28">
    <source>
        <dbReference type="SAM" id="SignalP"/>
    </source>
</evidence>
<dbReference type="InterPro" id="IPR000719">
    <property type="entry name" value="Prot_kinase_dom"/>
</dbReference>
<keyword evidence="16 26" id="KW-0067">ATP-binding</keyword>
<evidence type="ECO:0000256" key="12">
    <source>
        <dbReference type="ARBA" id="ARBA00022729"/>
    </source>
</evidence>
<dbReference type="GO" id="GO:0033612">
    <property type="term" value="F:receptor serine/threonine kinase binding"/>
    <property type="evidence" value="ECO:0007669"/>
    <property type="project" value="TreeGrafter"/>
</dbReference>
<dbReference type="SMART" id="SM00220">
    <property type="entry name" value="S_TKc"/>
    <property type="match status" value="1"/>
</dbReference>
<comment type="function">
    <text evidence="23">Receptor kinase that detects X.oryzae pv. oryzae protein Ax21 to promote innate immunity. Following X.oryzae pv. oryzae protein Ax21 detection, undergoes cleavage, releasing the processed protein kinase Xa21 chain.</text>
</comment>
<dbReference type="InterPro" id="IPR008271">
    <property type="entry name" value="Ser/Thr_kinase_AS"/>
</dbReference>
<evidence type="ECO:0000256" key="20">
    <source>
        <dbReference type="ARBA" id="ARBA00023180"/>
    </source>
</evidence>
<evidence type="ECO:0000256" key="5">
    <source>
        <dbReference type="ARBA" id="ARBA00012513"/>
    </source>
</evidence>
<evidence type="ECO:0000256" key="9">
    <source>
        <dbReference type="ARBA" id="ARBA00022614"/>
    </source>
</evidence>
<dbReference type="PROSITE" id="PS00107">
    <property type="entry name" value="PROTEIN_KINASE_ATP"/>
    <property type="match status" value="1"/>
</dbReference>
<evidence type="ECO:0000256" key="11">
    <source>
        <dbReference type="ARBA" id="ARBA00022692"/>
    </source>
</evidence>
<comment type="similarity">
    <text evidence="4">Belongs to the protein kinase superfamily. Ser/Thr protein kinase family.</text>
</comment>
<dbReference type="FunFam" id="3.80.10.10:FF:000095">
    <property type="entry name" value="LRR receptor-like serine/threonine-protein kinase GSO1"/>
    <property type="match status" value="1"/>
</dbReference>
<keyword evidence="7" id="KW-0723">Serine/threonine-protein kinase</keyword>
<dbReference type="Pfam" id="PF00560">
    <property type="entry name" value="LRR_1"/>
    <property type="match status" value="11"/>
</dbReference>
<dbReference type="InterPro" id="IPR013210">
    <property type="entry name" value="LRR_N_plant-typ"/>
</dbReference>
<evidence type="ECO:0000256" key="26">
    <source>
        <dbReference type="PROSITE-ProRule" id="PRU10141"/>
    </source>
</evidence>
<feature type="signal peptide" evidence="28">
    <location>
        <begin position="1"/>
        <end position="21"/>
    </location>
</feature>
<dbReference type="SUPFAM" id="SSF52047">
    <property type="entry name" value="RNI-like"/>
    <property type="match status" value="1"/>
</dbReference>
<dbReference type="GO" id="GO:0005886">
    <property type="term" value="C:plasma membrane"/>
    <property type="evidence" value="ECO:0007669"/>
    <property type="project" value="UniProtKB-SubCell"/>
</dbReference>
<dbReference type="FunFam" id="3.80.10.10:FF:000041">
    <property type="entry name" value="LRR receptor-like serine/threonine-protein kinase ERECTA"/>
    <property type="match status" value="1"/>
</dbReference>
<keyword evidence="12 28" id="KW-0732">Signal</keyword>
<evidence type="ECO:0000256" key="16">
    <source>
        <dbReference type="ARBA" id="ARBA00022840"/>
    </source>
</evidence>
<reference evidence="30" key="1">
    <citation type="submission" date="2022-08" db="EMBL/GenBank/DDBJ databases">
        <authorList>
            <person name="Marques A."/>
        </authorList>
    </citation>
    <scope>NUCLEOTIDE SEQUENCE</scope>
    <source>
        <strain evidence="30">RhyPub2mFocal</strain>
        <tissue evidence="30">Leaves</tissue>
    </source>
</reference>
<keyword evidence="9" id="KW-0433">Leucine-rich repeat</keyword>
<evidence type="ECO:0000256" key="6">
    <source>
        <dbReference type="ARBA" id="ARBA00022475"/>
    </source>
</evidence>
<keyword evidence="18 27" id="KW-0472">Membrane</keyword>
<feature type="domain" description="Protein kinase" evidence="29">
    <location>
        <begin position="802"/>
        <end position="1066"/>
    </location>
</feature>
<dbReference type="InterPro" id="IPR050647">
    <property type="entry name" value="Plant_LRR-RLKs"/>
</dbReference>
<dbReference type="FunFam" id="3.30.200.20:FF:000432">
    <property type="entry name" value="LRR receptor-like serine/threonine-protein kinase EFR"/>
    <property type="match status" value="1"/>
</dbReference>
<dbReference type="PANTHER" id="PTHR48056">
    <property type="entry name" value="LRR RECEPTOR-LIKE SERINE/THREONINE-PROTEIN KINASE-RELATED"/>
    <property type="match status" value="1"/>
</dbReference>
<comment type="function">
    <text evidence="24">The processed protein kinase Xa21 chain released by protein cleavage after X.oryzae pv. oryzae protein Ax21 detection translocates into the nucleus where it can bind and regulate WRKY62, a transcription factor. Confers resistance to the bacterial pathogen X.oryzae pv. oryzae (Xoo).</text>
</comment>
<dbReference type="InterPro" id="IPR001611">
    <property type="entry name" value="Leu-rich_rpt"/>
</dbReference>
<evidence type="ECO:0000256" key="27">
    <source>
        <dbReference type="SAM" id="Phobius"/>
    </source>
</evidence>
<keyword evidence="11 27" id="KW-0812">Transmembrane</keyword>
<keyword evidence="31" id="KW-1185">Reference proteome</keyword>
<dbReference type="FunFam" id="3.80.10.10:FF:000288">
    <property type="entry name" value="LRR receptor-like serine/threonine-protein kinase EFR"/>
    <property type="match status" value="1"/>
</dbReference>